<proteinExistence type="inferred from homology"/>
<dbReference type="SUPFAM" id="SSF46785">
    <property type="entry name" value="Winged helix' DNA-binding domain"/>
    <property type="match status" value="1"/>
</dbReference>
<dbReference type="CDD" id="cd07377">
    <property type="entry name" value="WHTH_GntR"/>
    <property type="match status" value="1"/>
</dbReference>
<dbReference type="GO" id="GO:0008483">
    <property type="term" value="F:transaminase activity"/>
    <property type="evidence" value="ECO:0007669"/>
    <property type="project" value="UniProtKB-KW"/>
</dbReference>
<reference evidence="9 10" key="1">
    <citation type="submission" date="2020-08" db="EMBL/GenBank/DDBJ databases">
        <title>Genomic Encyclopedia of Type Strains, Phase IV (KMG-IV): sequencing the most valuable type-strain genomes for metagenomic binning, comparative biology and taxonomic classification.</title>
        <authorList>
            <person name="Goeker M."/>
        </authorList>
    </citation>
    <scope>NUCLEOTIDE SEQUENCE [LARGE SCALE GENOMIC DNA]</scope>
    <source>
        <strain evidence="9 10">DSM 19163</strain>
    </source>
</reference>
<comment type="cofactor">
    <cofactor evidence="1">
        <name>pyridoxal 5'-phosphate</name>
        <dbReference type="ChEBI" id="CHEBI:597326"/>
    </cofactor>
</comment>
<dbReference type="SUPFAM" id="SSF53383">
    <property type="entry name" value="PLP-dependent transferases"/>
    <property type="match status" value="1"/>
</dbReference>
<accession>A0A9Q2CZU5</accession>
<dbReference type="InterPro" id="IPR015421">
    <property type="entry name" value="PyrdxlP-dep_Trfase_major"/>
</dbReference>
<name>A0A9Q2CZU5_9STAP</name>
<evidence type="ECO:0000313" key="9">
    <source>
        <dbReference type="EMBL" id="MBB5176012.1"/>
    </source>
</evidence>
<keyword evidence="5" id="KW-0805">Transcription regulation</keyword>
<dbReference type="Gene3D" id="3.40.640.10">
    <property type="entry name" value="Type I PLP-dependent aspartate aminotransferase-like (Major domain)"/>
    <property type="match status" value="1"/>
</dbReference>
<dbReference type="PROSITE" id="PS50949">
    <property type="entry name" value="HTH_GNTR"/>
    <property type="match status" value="1"/>
</dbReference>
<evidence type="ECO:0000256" key="4">
    <source>
        <dbReference type="ARBA" id="ARBA00022898"/>
    </source>
</evidence>
<gene>
    <name evidence="9" type="ORF">HNQ45_000896</name>
</gene>
<keyword evidence="3 9" id="KW-0808">Transferase</keyword>
<dbReference type="InterPro" id="IPR036388">
    <property type="entry name" value="WH-like_DNA-bd_sf"/>
</dbReference>
<dbReference type="SMART" id="SM00345">
    <property type="entry name" value="HTH_GNTR"/>
    <property type="match status" value="1"/>
</dbReference>
<evidence type="ECO:0000256" key="7">
    <source>
        <dbReference type="ARBA" id="ARBA00023163"/>
    </source>
</evidence>
<dbReference type="InterPro" id="IPR051446">
    <property type="entry name" value="HTH_trans_reg/aminotransferase"/>
</dbReference>
<keyword evidence="3 9" id="KW-0032">Aminotransferase</keyword>
<organism evidence="9 10">
    <name type="scientific">Nosocomiicoccus ampullae</name>
    <dbReference type="NCBI Taxonomy" id="489910"/>
    <lineage>
        <taxon>Bacteria</taxon>
        <taxon>Bacillati</taxon>
        <taxon>Bacillota</taxon>
        <taxon>Bacilli</taxon>
        <taxon>Bacillales</taxon>
        <taxon>Staphylococcaceae</taxon>
        <taxon>Nosocomiicoccus</taxon>
    </lineage>
</organism>
<protein>
    <submittedName>
        <fullName evidence="9">GntR family transcriptional regulator/MocR family aminotransferase</fullName>
    </submittedName>
</protein>
<evidence type="ECO:0000313" key="10">
    <source>
        <dbReference type="Proteomes" id="UP000579136"/>
    </source>
</evidence>
<keyword evidence="10" id="KW-1185">Reference proteome</keyword>
<dbReference type="InterPro" id="IPR015424">
    <property type="entry name" value="PyrdxlP-dep_Trfase"/>
</dbReference>
<keyword evidence="7" id="KW-0804">Transcription</keyword>
<evidence type="ECO:0000256" key="1">
    <source>
        <dbReference type="ARBA" id="ARBA00001933"/>
    </source>
</evidence>
<dbReference type="PANTHER" id="PTHR46577:SF1">
    <property type="entry name" value="HTH-TYPE TRANSCRIPTIONAL REGULATORY PROTEIN GABR"/>
    <property type="match status" value="1"/>
</dbReference>
<evidence type="ECO:0000259" key="8">
    <source>
        <dbReference type="PROSITE" id="PS50949"/>
    </source>
</evidence>
<dbReference type="RefSeq" id="WP_183673835.1">
    <property type="nucleotide sequence ID" value="NZ_CBCRYX010000007.1"/>
</dbReference>
<dbReference type="Proteomes" id="UP000579136">
    <property type="component" value="Unassembled WGS sequence"/>
</dbReference>
<dbReference type="GO" id="GO:0003677">
    <property type="term" value="F:DNA binding"/>
    <property type="evidence" value="ECO:0007669"/>
    <property type="project" value="UniProtKB-KW"/>
</dbReference>
<feature type="domain" description="HTH gntR-type" evidence="8">
    <location>
        <begin position="1"/>
        <end position="69"/>
    </location>
</feature>
<evidence type="ECO:0000256" key="2">
    <source>
        <dbReference type="ARBA" id="ARBA00005384"/>
    </source>
</evidence>
<comment type="similarity">
    <text evidence="2">In the C-terminal section; belongs to the class-I pyridoxal-phosphate-dependent aminotransferase family.</text>
</comment>
<dbReference type="InterPro" id="IPR036390">
    <property type="entry name" value="WH_DNA-bd_sf"/>
</dbReference>
<dbReference type="EMBL" id="JACHHF010000004">
    <property type="protein sequence ID" value="MBB5176012.1"/>
    <property type="molecule type" value="Genomic_DNA"/>
</dbReference>
<evidence type="ECO:0000256" key="3">
    <source>
        <dbReference type="ARBA" id="ARBA00022576"/>
    </source>
</evidence>
<dbReference type="PANTHER" id="PTHR46577">
    <property type="entry name" value="HTH-TYPE TRANSCRIPTIONAL REGULATORY PROTEIN GABR"/>
    <property type="match status" value="1"/>
</dbReference>
<comment type="caution">
    <text evidence="9">The sequence shown here is derived from an EMBL/GenBank/DDBJ whole genome shotgun (WGS) entry which is preliminary data.</text>
</comment>
<keyword evidence="4" id="KW-0663">Pyridoxal phosphate</keyword>
<dbReference type="Gene3D" id="1.10.10.10">
    <property type="entry name" value="Winged helix-like DNA-binding domain superfamily/Winged helix DNA-binding domain"/>
    <property type="match status" value="1"/>
</dbReference>
<dbReference type="InterPro" id="IPR004839">
    <property type="entry name" value="Aminotransferase_I/II_large"/>
</dbReference>
<keyword evidence="6" id="KW-0238">DNA-binding</keyword>
<evidence type="ECO:0000256" key="6">
    <source>
        <dbReference type="ARBA" id="ARBA00023125"/>
    </source>
</evidence>
<dbReference type="CDD" id="cd00609">
    <property type="entry name" value="AAT_like"/>
    <property type="match status" value="1"/>
</dbReference>
<dbReference type="Pfam" id="PF00392">
    <property type="entry name" value="GntR"/>
    <property type="match status" value="1"/>
</dbReference>
<dbReference type="GO" id="GO:0003700">
    <property type="term" value="F:DNA-binding transcription factor activity"/>
    <property type="evidence" value="ECO:0007669"/>
    <property type="project" value="InterPro"/>
</dbReference>
<dbReference type="AlphaFoldDB" id="A0A9Q2CZU5"/>
<dbReference type="GO" id="GO:0030170">
    <property type="term" value="F:pyridoxal phosphate binding"/>
    <property type="evidence" value="ECO:0007669"/>
    <property type="project" value="InterPro"/>
</dbReference>
<dbReference type="Pfam" id="PF00155">
    <property type="entry name" value="Aminotran_1_2"/>
    <property type="match status" value="1"/>
</dbReference>
<evidence type="ECO:0000256" key="5">
    <source>
        <dbReference type="ARBA" id="ARBA00023015"/>
    </source>
</evidence>
<dbReference type="InterPro" id="IPR000524">
    <property type="entry name" value="Tscrpt_reg_HTH_GntR"/>
</dbReference>
<sequence length="447" mass="52740">MALYLDLYESLKRQIISGDYETNDKLPSKRQLEKHLNLSQTTIERAYELLLDEGFIYSKPRSGYYVSKLEVLPVVRKEIEEVSIQKDKKTYDYEFKTAQVDVEHFPFDMFRKLSRQVFDESFETLVNEDSKQGLFELRQQIATYLFNSRGVNASHDQIIIGSSTNQLIEHVVQILKKQKFMIEAPSYPPARDVLEKYNIDYVKIPLKRDGICMESVKKSNHDVIFVTPSHHFPTGTVLTIEKRTRLLKWAYEKENRYIIEDDYDSEFRYFKKPLPALQSLDTENRVIYISTFSKALFPSLRMAYMVLPKELLQDFHQLEYIESNTVPIHMQQIMALFLRSGHFDRHLNKMRHIYKKKISYIIKRLKPYQNELTISGEQAGMHFVLTVNNDLTLEECLMRARQNSLKIEPMYTYDKEHKAVSFVIGFGGIKFNELKKHMDVLIDTLTM</sequence>